<sequence length="161" mass="18119">MWTWEASARIRNTAEAAQKGREREKERERLTRERDSLRTREQPSLCCISQSSCYPQCLHVPSANRSNRVDDSILTYALVFSAYVPLNGSTPLVGSSALEPLPVCLRRRASWFAIGYVSVCASSTLEACSVCLPLSSSMVCDRLRHCPCTFHSGDVFRYIYT</sequence>
<accession>A0ABN8XIT3</accession>
<comment type="caution">
    <text evidence="2">The sequence shown here is derived from an EMBL/GenBank/DDBJ whole genome shotgun (WGS) entry which is preliminary data.</text>
</comment>
<keyword evidence="3" id="KW-1185">Reference proteome</keyword>
<organism evidence="2 3">
    <name type="scientific">Rangifer tarandus platyrhynchus</name>
    <name type="common">Svalbard reindeer</name>
    <dbReference type="NCBI Taxonomy" id="3082113"/>
    <lineage>
        <taxon>Eukaryota</taxon>
        <taxon>Metazoa</taxon>
        <taxon>Chordata</taxon>
        <taxon>Craniata</taxon>
        <taxon>Vertebrata</taxon>
        <taxon>Euteleostomi</taxon>
        <taxon>Mammalia</taxon>
        <taxon>Eutheria</taxon>
        <taxon>Laurasiatheria</taxon>
        <taxon>Artiodactyla</taxon>
        <taxon>Ruminantia</taxon>
        <taxon>Pecora</taxon>
        <taxon>Cervidae</taxon>
        <taxon>Odocoileinae</taxon>
        <taxon>Rangifer</taxon>
    </lineage>
</organism>
<name>A0ABN8XIT3_RANTA</name>
<proteinExistence type="predicted"/>
<dbReference type="Proteomes" id="UP001176941">
    <property type="component" value="Unassembled WGS sequence"/>
</dbReference>
<feature type="region of interest" description="Disordered" evidence="1">
    <location>
        <begin position="13"/>
        <end position="36"/>
    </location>
</feature>
<evidence type="ECO:0000313" key="2">
    <source>
        <dbReference type="EMBL" id="CAI9149302.1"/>
    </source>
</evidence>
<gene>
    <name evidence="2" type="ORF">MRATA1EN1_LOCUS30920</name>
</gene>
<dbReference type="EMBL" id="CATKSN020000219">
    <property type="protein sequence ID" value="CAI9149302.1"/>
    <property type="molecule type" value="Genomic_DNA"/>
</dbReference>
<reference evidence="2" key="1">
    <citation type="submission" date="2023-04" db="EMBL/GenBank/DDBJ databases">
        <authorList>
            <consortium name="ELIXIR-Norway"/>
        </authorList>
    </citation>
    <scope>NUCLEOTIDE SEQUENCE [LARGE SCALE GENOMIC DNA]</scope>
</reference>
<evidence type="ECO:0000313" key="3">
    <source>
        <dbReference type="Proteomes" id="UP001176941"/>
    </source>
</evidence>
<evidence type="ECO:0000256" key="1">
    <source>
        <dbReference type="SAM" id="MobiDB-lite"/>
    </source>
</evidence>
<feature type="compositionally biased region" description="Basic and acidic residues" evidence="1">
    <location>
        <begin position="18"/>
        <end position="36"/>
    </location>
</feature>
<protein>
    <submittedName>
        <fullName evidence="2">Uncharacterized protein</fullName>
    </submittedName>
</protein>